<sequence length="110" mass="12423">MANPTSPPKQPAETLRQAGYLVEHCKKLVDVVVSLYPPLHSYTCSVKIFLFLFTLRKLDLQRHGLPGNQRIVSSAIEKLKEELSALLAEIRCSAFEPLELTTLENLKLYV</sequence>
<evidence type="ECO:0000313" key="2">
    <source>
        <dbReference type="RefSeq" id="XP_052126167.1"/>
    </source>
</evidence>
<reference evidence="2" key="1">
    <citation type="submission" date="2025-08" db="UniProtKB">
        <authorList>
            <consortium name="RefSeq"/>
        </authorList>
    </citation>
    <scope>IDENTIFICATION</scope>
    <source>
        <tissue evidence="2">Whole organism</tissue>
    </source>
</reference>
<protein>
    <submittedName>
        <fullName evidence="2">Uncharacterized protein LOC113215909</fullName>
    </submittedName>
</protein>
<dbReference type="GeneID" id="113215909"/>
<proteinExistence type="predicted"/>
<organism evidence="1 2">
    <name type="scientific">Frankliniella occidentalis</name>
    <name type="common">Western flower thrips</name>
    <name type="synonym">Euthrips occidentalis</name>
    <dbReference type="NCBI Taxonomy" id="133901"/>
    <lineage>
        <taxon>Eukaryota</taxon>
        <taxon>Metazoa</taxon>
        <taxon>Ecdysozoa</taxon>
        <taxon>Arthropoda</taxon>
        <taxon>Hexapoda</taxon>
        <taxon>Insecta</taxon>
        <taxon>Pterygota</taxon>
        <taxon>Neoptera</taxon>
        <taxon>Paraneoptera</taxon>
        <taxon>Thysanoptera</taxon>
        <taxon>Terebrantia</taxon>
        <taxon>Thripoidea</taxon>
        <taxon>Thripidae</taxon>
        <taxon>Frankliniella</taxon>
    </lineage>
</organism>
<evidence type="ECO:0000313" key="1">
    <source>
        <dbReference type="Proteomes" id="UP000504606"/>
    </source>
</evidence>
<dbReference type="KEGG" id="foc:113215909"/>
<name>A0A9C6WS46_FRAOC</name>
<gene>
    <name evidence="2" type="primary">LOC113215909</name>
</gene>
<keyword evidence="1" id="KW-1185">Reference proteome</keyword>
<dbReference type="Proteomes" id="UP000504606">
    <property type="component" value="Unplaced"/>
</dbReference>
<dbReference type="RefSeq" id="XP_052126167.1">
    <property type="nucleotide sequence ID" value="XM_052270207.1"/>
</dbReference>
<dbReference type="AlphaFoldDB" id="A0A9C6WS46"/>
<accession>A0A9C6WS46</accession>